<dbReference type="PROSITE" id="PS50089">
    <property type="entry name" value="ZF_RING_2"/>
    <property type="match status" value="1"/>
</dbReference>
<dbReference type="InterPro" id="IPR014891">
    <property type="entry name" value="DWNN_domain"/>
</dbReference>
<feature type="compositionally biased region" description="Gly residues" evidence="2">
    <location>
        <begin position="648"/>
        <end position="668"/>
    </location>
</feature>
<evidence type="ECO:0000256" key="2">
    <source>
        <dbReference type="SAM" id="MobiDB-lite"/>
    </source>
</evidence>
<sequence>MAVRYRFAHAQADHIGRIPFEGAHIFVHELKYAIAEKEKIPVHEIELRDGEGGKELTGGDKVPNNSTVVIKRVPSRKRETLHVKAEKFLVEDVPEKEEAVEPQEEEKRPLPAEYLCPLCHNPYRDAVQVKCEQFAQCGGKSACRKCVDEYVKKHRSCPFCSSGFRGAIPNKALRDAMNKLDLSKFILPTPDRLSPHDPSKARGASSGPQGNHALPTQHFPAHQHDVMRPSPAGSTPHNGVFGHQRGPSPFIPPPPSHPPPPSSPAPSPYGGVVLVAAMDNLKMAQQIDQWVIDSSQASTILDLFKGKGGAGRLFLALGLSVSKEGKPSPYLLAAGYGTLREQSDPSRDSQPLIETWCQNDGDTTGDSSGRGGKTVVVLDWTLKYEFGVQIPTSAPCLGVVMHSQLATAEGLKKGGGEVLADARQVDKMASYMRNTGKGLARTEKPGAGAGGGGGPLHPPQAPGAFMHSGPVGSNGYRPPPYGGYHGRYPPPPPPPPLPPPPPPPPDAMPQQPAAAYGYSGPPPVSDEQLKALKKQYKRYWREMARRQRAEDSSDSSSSSGDSHDEKKKSKRRKKRKKSSKKGDDAQQQEGEAASQDPKPETKETTPNGVAVKSEERTDVAIKQEYGAAVADPGRPVSGSNPRSQYPSNGGGDGGYGYPPSRGGWGDSGGHPDRWYGHYPDQRGGGPHYGGPDRHEWSSYDNYGYGGGPAPPPSHHHPHHGYPQHYGGRGHGRGGGGGHSRYPHYGGSHHESYRAAPYHTVA</sequence>
<dbReference type="Gene3D" id="3.10.20.90">
    <property type="entry name" value="Phosphatidylinositol 3-kinase Catalytic Subunit, Chain A, domain 1"/>
    <property type="match status" value="1"/>
</dbReference>
<keyword evidence="1" id="KW-0479">Metal-binding</keyword>
<feature type="region of interest" description="Disordered" evidence="2">
    <location>
        <begin position="437"/>
        <end position="530"/>
    </location>
</feature>
<proteinExistence type="predicted"/>
<dbReference type="Pfam" id="PF08783">
    <property type="entry name" value="DWNN"/>
    <property type="match status" value="1"/>
</dbReference>
<feature type="compositionally biased region" description="Pro residues" evidence="2">
    <location>
        <begin position="249"/>
        <end position="267"/>
    </location>
</feature>
<dbReference type="STRING" id="1169540.A0A0G4EDK0"/>
<feature type="compositionally biased region" description="Basic residues" evidence="2">
    <location>
        <begin position="713"/>
        <end position="731"/>
    </location>
</feature>
<dbReference type="Gene3D" id="3.30.40.10">
    <property type="entry name" value="Zinc/RING finger domain, C3HC4 (zinc finger)"/>
    <property type="match status" value="1"/>
</dbReference>
<feature type="region of interest" description="Disordered" evidence="2">
    <location>
        <begin position="188"/>
        <end position="267"/>
    </location>
</feature>
<name>A0A0G4EDK0_VITBC</name>
<dbReference type="SMART" id="SM01180">
    <property type="entry name" value="DWNN"/>
    <property type="match status" value="1"/>
</dbReference>
<dbReference type="AlphaFoldDB" id="A0A0G4EDK0"/>
<keyword evidence="5" id="KW-1185">Reference proteome</keyword>
<dbReference type="InterPro" id="IPR001841">
    <property type="entry name" value="Znf_RING"/>
</dbReference>
<dbReference type="SUPFAM" id="SSF57850">
    <property type="entry name" value="RING/U-box"/>
    <property type="match status" value="1"/>
</dbReference>
<evidence type="ECO:0000313" key="4">
    <source>
        <dbReference type="EMBL" id="CEL93585.1"/>
    </source>
</evidence>
<reference evidence="4 5" key="1">
    <citation type="submission" date="2014-11" db="EMBL/GenBank/DDBJ databases">
        <authorList>
            <person name="Zhu J."/>
            <person name="Qi W."/>
            <person name="Song R."/>
        </authorList>
    </citation>
    <scope>NUCLEOTIDE SEQUENCE [LARGE SCALE GENOMIC DNA]</scope>
</reference>
<keyword evidence="1" id="KW-0863">Zinc-finger</keyword>
<dbReference type="VEuPathDB" id="CryptoDB:Vbra_11293"/>
<evidence type="ECO:0000259" key="3">
    <source>
        <dbReference type="PROSITE" id="PS50089"/>
    </source>
</evidence>
<feature type="compositionally biased region" description="Pro residues" evidence="2">
    <location>
        <begin position="488"/>
        <end position="507"/>
    </location>
</feature>
<dbReference type="InterPro" id="IPR013083">
    <property type="entry name" value="Znf_RING/FYVE/PHD"/>
</dbReference>
<dbReference type="GO" id="GO:0008270">
    <property type="term" value="F:zinc ion binding"/>
    <property type="evidence" value="ECO:0007669"/>
    <property type="project" value="UniProtKB-KW"/>
</dbReference>
<dbReference type="Proteomes" id="UP000041254">
    <property type="component" value="Unassembled WGS sequence"/>
</dbReference>
<feature type="region of interest" description="Disordered" evidence="2">
    <location>
        <begin position="543"/>
        <end position="761"/>
    </location>
</feature>
<protein>
    <recommendedName>
        <fullName evidence="3">RING-type domain-containing protein</fullName>
    </recommendedName>
</protein>
<gene>
    <name evidence="4" type="ORF">Vbra_11293</name>
</gene>
<dbReference type="EMBL" id="CDMY01000179">
    <property type="protein sequence ID" value="CEL93585.1"/>
    <property type="molecule type" value="Genomic_DNA"/>
</dbReference>
<evidence type="ECO:0000256" key="1">
    <source>
        <dbReference type="PROSITE-ProRule" id="PRU00175"/>
    </source>
</evidence>
<organism evidence="4 5">
    <name type="scientific">Vitrella brassicaformis (strain CCMP3155)</name>
    <dbReference type="NCBI Taxonomy" id="1169540"/>
    <lineage>
        <taxon>Eukaryota</taxon>
        <taxon>Sar</taxon>
        <taxon>Alveolata</taxon>
        <taxon>Colpodellida</taxon>
        <taxon>Vitrellaceae</taxon>
        <taxon>Vitrella</taxon>
    </lineage>
</organism>
<dbReference type="OrthoDB" id="6105938at2759"/>
<accession>A0A0G4EDK0</accession>
<feature type="compositionally biased region" description="Basic residues" evidence="2">
    <location>
        <begin position="568"/>
        <end position="579"/>
    </location>
</feature>
<keyword evidence="1" id="KW-0862">Zinc</keyword>
<evidence type="ECO:0000313" key="5">
    <source>
        <dbReference type="Proteomes" id="UP000041254"/>
    </source>
</evidence>
<feature type="compositionally biased region" description="Basic and acidic residues" evidence="2">
    <location>
        <begin position="612"/>
        <end position="621"/>
    </location>
</feature>
<dbReference type="InParanoid" id="A0A0G4EDK0"/>
<feature type="domain" description="RING-type" evidence="3">
    <location>
        <begin position="116"/>
        <end position="161"/>
    </location>
</feature>